<feature type="transmembrane region" description="Helical" evidence="2">
    <location>
        <begin position="20"/>
        <end position="39"/>
    </location>
</feature>
<name>A0A6A4WIJ0_AMPAM</name>
<feature type="transmembrane region" description="Helical" evidence="2">
    <location>
        <begin position="452"/>
        <end position="470"/>
    </location>
</feature>
<feature type="transmembrane region" description="Helical" evidence="2">
    <location>
        <begin position="421"/>
        <end position="446"/>
    </location>
</feature>
<feature type="transmembrane region" description="Helical" evidence="2">
    <location>
        <begin position="257"/>
        <end position="283"/>
    </location>
</feature>
<reference evidence="4 5" key="1">
    <citation type="submission" date="2019-07" db="EMBL/GenBank/DDBJ databases">
        <title>Draft genome assembly of a fouling barnacle, Amphibalanus amphitrite (Darwin, 1854): The first reference genome for Thecostraca.</title>
        <authorList>
            <person name="Kim W."/>
        </authorList>
    </citation>
    <scope>NUCLEOTIDE SEQUENCE [LARGE SCALE GENOMIC DNA]</scope>
    <source>
        <strain evidence="4">SNU_AA5</strain>
        <tissue evidence="4">Soma without cirri and trophi</tissue>
    </source>
</reference>
<feature type="transmembrane region" description="Helical" evidence="2">
    <location>
        <begin position="330"/>
        <end position="351"/>
    </location>
</feature>
<evidence type="ECO:0000259" key="3">
    <source>
        <dbReference type="Pfam" id="PF13906"/>
    </source>
</evidence>
<feature type="transmembrane region" description="Helical" evidence="2">
    <location>
        <begin position="152"/>
        <end position="171"/>
    </location>
</feature>
<evidence type="ECO:0000313" key="4">
    <source>
        <dbReference type="EMBL" id="KAF0303430.1"/>
    </source>
</evidence>
<feature type="transmembrane region" description="Helical" evidence="2">
    <location>
        <begin position="45"/>
        <end position="68"/>
    </location>
</feature>
<dbReference type="GO" id="GO:0005886">
    <property type="term" value="C:plasma membrane"/>
    <property type="evidence" value="ECO:0007669"/>
    <property type="project" value="TreeGrafter"/>
</dbReference>
<accession>A0A6A4WIJ0</accession>
<keyword evidence="2" id="KW-1133">Transmembrane helix</keyword>
<dbReference type="PIRSF" id="PIRSF006060">
    <property type="entry name" value="AA_transporter"/>
    <property type="match status" value="1"/>
</dbReference>
<evidence type="ECO:0000313" key="5">
    <source>
        <dbReference type="Proteomes" id="UP000440578"/>
    </source>
</evidence>
<dbReference type="InterPro" id="IPR029485">
    <property type="entry name" value="CAT_C"/>
</dbReference>
<feature type="transmembrane region" description="Helical" evidence="2">
    <location>
        <begin position="207"/>
        <end position="231"/>
    </location>
</feature>
<dbReference type="PANTHER" id="PTHR43243">
    <property type="entry name" value="INNER MEMBRANE TRANSPORTER YGJI-RELATED"/>
    <property type="match status" value="1"/>
</dbReference>
<feature type="compositionally biased region" description="Basic and acidic residues" evidence="1">
    <location>
        <begin position="537"/>
        <end position="547"/>
    </location>
</feature>
<evidence type="ECO:0000256" key="2">
    <source>
        <dbReference type="SAM" id="Phobius"/>
    </source>
</evidence>
<dbReference type="AlphaFoldDB" id="A0A6A4WIJ0"/>
<dbReference type="Gene3D" id="1.20.1740.10">
    <property type="entry name" value="Amino acid/polyamine transporter I"/>
    <property type="match status" value="1"/>
</dbReference>
<sequence>MFRLKRQQQAPVLPLPVRRLWTVGASGSVSLSSYILVGYCINQVAGAGTLVSVIIASIMAAITGVAYVELTQRTRVTGSPYSFCYTYLGELPAFFVGWAVVGECTVGTAVMGKAITYYSDFLTDGRLLISLDNCCQLAGEVDIRLWKFFDPIAMSAVIIVGVVCAINSSVACKINQGLLLVNFVTVVVTIIFNSTEATQHRGAKHSSAISMVVTTLVAIIAISKTVSVSLLEPYDKLKPFTPVASYMKNVTEHNYQWVANVNCLGAIVASTAGILSMLVLSANTLEQMVSDGLLWSKLAARRPAISPATTTLITTVVAAIGAALQDYEGLILSLSSGTFLVFQALLIAVMVSSAETAPGATVFVSPALVMVTRHLGEKVAQSAVQGLLSGLVMLFLQLAINLEASGGQASNDAVTLRDATLLSLPQVVVVQVGTSVVMGFSSFLMYQLDDFAWYRLFIWTFIGLLIYTLYGYRKSHLGRGIVDLVVVPEDDCVRSLEEGLDNAGFQDELAEFGIGWRRRTHRSIGGHSYASARSRHKESFHSARETD</sequence>
<keyword evidence="2" id="KW-0472">Membrane</keyword>
<feature type="region of interest" description="Disordered" evidence="1">
    <location>
        <begin position="527"/>
        <end position="547"/>
    </location>
</feature>
<dbReference type="EMBL" id="VIIS01000946">
    <property type="protein sequence ID" value="KAF0303430.1"/>
    <property type="molecule type" value="Genomic_DNA"/>
</dbReference>
<feature type="domain" description="Cationic amino acid transporter C-terminal" evidence="3">
    <location>
        <begin position="441"/>
        <end position="475"/>
    </location>
</feature>
<evidence type="ECO:0000256" key="1">
    <source>
        <dbReference type="SAM" id="MobiDB-lite"/>
    </source>
</evidence>
<keyword evidence="5" id="KW-1185">Reference proteome</keyword>
<protein>
    <submittedName>
        <fullName evidence="4">Cationic amino acid transporter 4, vacuolar</fullName>
    </submittedName>
</protein>
<comment type="caution">
    <text evidence="4">The sequence shown here is derived from an EMBL/GenBank/DDBJ whole genome shotgun (WGS) entry which is preliminary data.</text>
</comment>
<dbReference type="PANTHER" id="PTHR43243:SF20">
    <property type="entry name" value="CATIONIC AMINO ACID TRANSPORTER 3"/>
    <property type="match status" value="1"/>
</dbReference>
<feature type="transmembrane region" description="Helical" evidence="2">
    <location>
        <begin position="304"/>
        <end position="324"/>
    </location>
</feature>
<keyword evidence="2" id="KW-0812">Transmembrane</keyword>
<dbReference type="Pfam" id="PF13906">
    <property type="entry name" value="AA_permease_C"/>
    <property type="match status" value="1"/>
</dbReference>
<dbReference type="OrthoDB" id="3900342at2759"/>
<gene>
    <name evidence="4" type="primary">CAT4</name>
    <name evidence="4" type="ORF">FJT64_024591</name>
</gene>
<dbReference type="Proteomes" id="UP000440578">
    <property type="component" value="Unassembled WGS sequence"/>
</dbReference>
<feature type="transmembrane region" description="Helical" evidence="2">
    <location>
        <begin position="177"/>
        <end position="195"/>
    </location>
</feature>
<dbReference type="GO" id="GO:0015171">
    <property type="term" value="F:amino acid transmembrane transporter activity"/>
    <property type="evidence" value="ECO:0007669"/>
    <property type="project" value="TreeGrafter"/>
</dbReference>
<organism evidence="4 5">
    <name type="scientific">Amphibalanus amphitrite</name>
    <name type="common">Striped barnacle</name>
    <name type="synonym">Balanus amphitrite</name>
    <dbReference type="NCBI Taxonomy" id="1232801"/>
    <lineage>
        <taxon>Eukaryota</taxon>
        <taxon>Metazoa</taxon>
        <taxon>Ecdysozoa</taxon>
        <taxon>Arthropoda</taxon>
        <taxon>Crustacea</taxon>
        <taxon>Multicrustacea</taxon>
        <taxon>Cirripedia</taxon>
        <taxon>Thoracica</taxon>
        <taxon>Thoracicalcarea</taxon>
        <taxon>Balanomorpha</taxon>
        <taxon>Balanoidea</taxon>
        <taxon>Balanidae</taxon>
        <taxon>Amphibalaninae</taxon>
        <taxon>Amphibalanus</taxon>
    </lineage>
</organism>
<proteinExistence type="predicted"/>